<sequence length="246" mass="29223">MIPKYKSEFLSIVQDNDIMVQEWTKTPLTESIFKEELNIFLQYFKQIKPRGVLWLQEHFDLEIPEDLYFWIEKHILVPQYKAGLRKLAFTIPKAQHAHLSIIDSFNEVNSVLQPRYFLSKDKAIQYINSEKEKDTIISPNYSVNRTIDKTEITLQVDHKHLPHAIRHLDKLKSQFVFRMERKSQFDDLTLRELEVLKDICRGKTTKQIAEDLFLSENTVATHRKSIIKKLNINNSQDWRDYADGFL</sequence>
<reference evidence="6" key="1">
    <citation type="journal article" date="2019" name="Int. J. Syst. Evol. Microbiol.">
        <title>The Global Catalogue of Microorganisms (GCM) 10K type strain sequencing project: providing services to taxonomists for standard genome sequencing and annotation.</title>
        <authorList>
            <consortium name="The Broad Institute Genomics Platform"/>
            <consortium name="The Broad Institute Genome Sequencing Center for Infectious Disease"/>
            <person name="Wu L."/>
            <person name="Ma J."/>
        </authorList>
    </citation>
    <scope>NUCLEOTIDE SEQUENCE [LARGE SCALE GENOMIC DNA]</scope>
    <source>
        <strain evidence="6">CECT 8979</strain>
    </source>
</reference>
<gene>
    <name evidence="5" type="ORF">ACFOSX_03430</name>
</gene>
<dbReference type="SUPFAM" id="SSF46894">
    <property type="entry name" value="C-terminal effector domain of the bipartite response regulators"/>
    <property type="match status" value="1"/>
</dbReference>
<dbReference type="PROSITE" id="PS00622">
    <property type="entry name" value="HTH_LUXR_1"/>
    <property type="match status" value="1"/>
</dbReference>
<dbReference type="RefSeq" id="WP_386097037.1">
    <property type="nucleotide sequence ID" value="NZ_JBHSAT010000004.1"/>
</dbReference>
<keyword evidence="2" id="KW-0238">DNA-binding</keyword>
<dbReference type="Pfam" id="PF00196">
    <property type="entry name" value="GerE"/>
    <property type="match status" value="1"/>
</dbReference>
<dbReference type="SMART" id="SM00421">
    <property type="entry name" value="HTH_LUXR"/>
    <property type="match status" value="1"/>
</dbReference>
<evidence type="ECO:0000259" key="4">
    <source>
        <dbReference type="PROSITE" id="PS50043"/>
    </source>
</evidence>
<proteinExistence type="predicted"/>
<dbReference type="EMBL" id="JBHSAT010000004">
    <property type="protein sequence ID" value="MFC3876273.1"/>
    <property type="molecule type" value="Genomic_DNA"/>
</dbReference>
<evidence type="ECO:0000256" key="2">
    <source>
        <dbReference type="ARBA" id="ARBA00023125"/>
    </source>
</evidence>
<keyword evidence="1" id="KW-0805">Transcription regulation</keyword>
<evidence type="ECO:0000313" key="5">
    <source>
        <dbReference type="EMBL" id="MFC3876273.1"/>
    </source>
</evidence>
<dbReference type="InterPro" id="IPR036388">
    <property type="entry name" value="WH-like_DNA-bd_sf"/>
</dbReference>
<dbReference type="Gene3D" id="1.10.10.10">
    <property type="entry name" value="Winged helix-like DNA-binding domain superfamily/Winged helix DNA-binding domain"/>
    <property type="match status" value="1"/>
</dbReference>
<feature type="domain" description="HTH luxR-type" evidence="4">
    <location>
        <begin position="181"/>
        <end position="246"/>
    </location>
</feature>
<evidence type="ECO:0000313" key="6">
    <source>
        <dbReference type="Proteomes" id="UP001595812"/>
    </source>
</evidence>
<dbReference type="Proteomes" id="UP001595812">
    <property type="component" value="Unassembled WGS sequence"/>
</dbReference>
<evidence type="ECO:0000256" key="1">
    <source>
        <dbReference type="ARBA" id="ARBA00023015"/>
    </source>
</evidence>
<accession>A0ABV8AEG8</accession>
<name>A0ABV8AEG8_9FLAO</name>
<dbReference type="PRINTS" id="PR00038">
    <property type="entry name" value="HTHLUXR"/>
</dbReference>
<dbReference type="CDD" id="cd06170">
    <property type="entry name" value="LuxR_C_like"/>
    <property type="match status" value="1"/>
</dbReference>
<dbReference type="InterPro" id="IPR016032">
    <property type="entry name" value="Sig_transdc_resp-reg_C-effctor"/>
</dbReference>
<comment type="caution">
    <text evidence="5">The sequence shown here is derived from an EMBL/GenBank/DDBJ whole genome shotgun (WGS) entry which is preliminary data.</text>
</comment>
<dbReference type="PANTHER" id="PTHR44688:SF16">
    <property type="entry name" value="DNA-BINDING TRANSCRIPTIONAL ACTIVATOR DEVR_DOSR"/>
    <property type="match status" value="1"/>
</dbReference>
<dbReference type="InterPro" id="IPR000792">
    <property type="entry name" value="Tscrpt_reg_LuxR_C"/>
</dbReference>
<protein>
    <submittedName>
        <fullName evidence="5">Response regulator transcription factor</fullName>
    </submittedName>
</protein>
<dbReference type="PANTHER" id="PTHR44688">
    <property type="entry name" value="DNA-BINDING TRANSCRIPTIONAL ACTIVATOR DEVR_DOSR"/>
    <property type="match status" value="1"/>
</dbReference>
<evidence type="ECO:0000256" key="3">
    <source>
        <dbReference type="ARBA" id="ARBA00023163"/>
    </source>
</evidence>
<dbReference type="PROSITE" id="PS50043">
    <property type="entry name" value="HTH_LUXR_2"/>
    <property type="match status" value="1"/>
</dbReference>
<organism evidence="5 6">
    <name type="scientific">Winogradskyella maritima</name>
    <dbReference type="NCBI Taxonomy" id="1517766"/>
    <lineage>
        <taxon>Bacteria</taxon>
        <taxon>Pseudomonadati</taxon>
        <taxon>Bacteroidota</taxon>
        <taxon>Flavobacteriia</taxon>
        <taxon>Flavobacteriales</taxon>
        <taxon>Flavobacteriaceae</taxon>
        <taxon>Winogradskyella</taxon>
    </lineage>
</organism>
<keyword evidence="3" id="KW-0804">Transcription</keyword>
<keyword evidence="6" id="KW-1185">Reference proteome</keyword>